<dbReference type="InterPro" id="IPR002571">
    <property type="entry name" value="HrcA"/>
</dbReference>
<gene>
    <name evidence="5" type="primary">hrcA</name>
    <name evidence="7" type="ORF">TDSAC_1291</name>
</gene>
<comment type="function">
    <text evidence="5">Negative regulator of class I heat shock genes (grpE-dnaK-dnaJ and groELS operons). Prevents heat-shock induction of these operons.</text>
</comment>
<dbReference type="InterPro" id="IPR021153">
    <property type="entry name" value="HrcA_C"/>
</dbReference>
<dbReference type="AlphaFoldDB" id="A0A2R4W1P3"/>
<dbReference type="Gene3D" id="1.10.10.10">
    <property type="entry name" value="Winged helix-like DNA-binding domain superfamily/Winged helix DNA-binding domain"/>
    <property type="match status" value="1"/>
</dbReference>
<keyword evidence="8" id="KW-1185">Reference proteome</keyword>
<dbReference type="InterPro" id="IPR023120">
    <property type="entry name" value="WHTH_transcript_rep_HrcA_IDD"/>
</dbReference>
<dbReference type="EMBL" id="CP020921">
    <property type="protein sequence ID" value="AWB10632.1"/>
    <property type="molecule type" value="Genomic_DNA"/>
</dbReference>
<proteinExistence type="inferred from homology"/>
<dbReference type="KEGG" id="taci:TDSAC_1291"/>
<reference evidence="7 8" key="1">
    <citation type="submission" date="2017-04" db="EMBL/GenBank/DDBJ databases">
        <title>Genomic insights into metabolism of Thermodesulfobium acidiphilum.</title>
        <authorList>
            <person name="Toshchakov S.V."/>
            <person name="Frolov E.N."/>
            <person name="Kublanov I.V."/>
            <person name="Samarov N.I."/>
            <person name="Novikov A."/>
            <person name="Lebedinsky A.V."/>
            <person name="Bonch-Osmolovskaya E.A."/>
            <person name="Chernyh N.A."/>
        </authorList>
    </citation>
    <scope>NUCLEOTIDE SEQUENCE [LARGE SCALE GENOMIC DNA]</scope>
    <source>
        <strain evidence="7 8">3127-1</strain>
    </source>
</reference>
<dbReference type="InterPro" id="IPR036388">
    <property type="entry name" value="WH-like_DNA-bd_sf"/>
</dbReference>
<dbReference type="GO" id="GO:0045892">
    <property type="term" value="P:negative regulation of DNA-templated transcription"/>
    <property type="evidence" value="ECO:0007669"/>
    <property type="project" value="UniProtKB-UniRule"/>
</dbReference>
<keyword evidence="3 5" id="KW-0346">Stress response</keyword>
<evidence type="ECO:0000256" key="5">
    <source>
        <dbReference type="HAMAP-Rule" id="MF_00081"/>
    </source>
</evidence>
<comment type="similarity">
    <text evidence="5">Belongs to the HrcA family.</text>
</comment>
<feature type="domain" description="Heat-inducible transcription repressor HrcA C-terminal" evidence="6">
    <location>
        <begin position="112"/>
        <end position="330"/>
    </location>
</feature>
<organism evidence="7 8">
    <name type="scientific">Thermodesulfobium acidiphilum</name>
    <dbReference type="NCBI Taxonomy" id="1794699"/>
    <lineage>
        <taxon>Bacteria</taxon>
        <taxon>Pseudomonadati</taxon>
        <taxon>Thermodesulfobiota</taxon>
        <taxon>Thermodesulfobiia</taxon>
        <taxon>Thermodesulfobiales</taxon>
        <taxon>Thermodesulfobiaceae</taxon>
        <taxon>Thermodesulfobium</taxon>
    </lineage>
</organism>
<dbReference type="InterPro" id="IPR029016">
    <property type="entry name" value="GAF-like_dom_sf"/>
</dbReference>
<dbReference type="PANTHER" id="PTHR34824">
    <property type="entry name" value="HEAT-INDUCIBLE TRANSCRIPTION REPRESSOR HRCA"/>
    <property type="match status" value="1"/>
</dbReference>
<dbReference type="GO" id="GO:0003677">
    <property type="term" value="F:DNA binding"/>
    <property type="evidence" value="ECO:0007669"/>
    <property type="project" value="InterPro"/>
</dbReference>
<dbReference type="SUPFAM" id="SSF46785">
    <property type="entry name" value="Winged helix' DNA-binding domain"/>
    <property type="match status" value="1"/>
</dbReference>
<name>A0A2R4W1P3_THEAF</name>
<dbReference type="PIRSF" id="PIRSF005485">
    <property type="entry name" value="HrcA"/>
    <property type="match status" value="1"/>
</dbReference>
<dbReference type="Gene3D" id="3.30.450.40">
    <property type="match status" value="1"/>
</dbReference>
<sequence length="349" mass="40576">MKGKFSDDYLSSRKKKVLWAVVESYTQTAEPVASRTVWKRFDLGVSPATIRNDMADLEEEGFLNQPHVSAGRIPSCIGYRYYVDSLMEWPKPNLNQYEEFDEEFDEDDPVSEFLKKMAKQLSSKTLGIAIISHPLLLELYVKDFHLSYVKKGFCIVFLLLEGGISVTYPLNIDISSEEDALVLNSLIKSKVMGKNRNEINSELEAVFDPVFNLSSQAKQILTSVIENLWNATDKKAYIYYSMKMFNLPDFSEKEKFDILVALLEEEDRIVQKLFEDPWEKREIKIVIGEENEDPKFWEFTFFKVPYYYANKVVGFIGLISPTRVRYPYVVELLDIYTHKISNGLRRLFD</sequence>
<dbReference type="Gene3D" id="3.30.390.60">
    <property type="entry name" value="Heat-inducible transcription repressor hrca homolog, domain 3"/>
    <property type="match status" value="1"/>
</dbReference>
<evidence type="ECO:0000256" key="3">
    <source>
        <dbReference type="ARBA" id="ARBA00023016"/>
    </source>
</evidence>
<dbReference type="HAMAP" id="MF_00081">
    <property type="entry name" value="HrcA"/>
    <property type="match status" value="1"/>
</dbReference>
<accession>A0A2R4W1P3</accession>
<evidence type="ECO:0000313" key="7">
    <source>
        <dbReference type="EMBL" id="AWB10632.1"/>
    </source>
</evidence>
<dbReference type="OrthoDB" id="9783139at2"/>
<dbReference type="NCBIfam" id="TIGR00331">
    <property type="entry name" value="hrcA"/>
    <property type="match status" value="1"/>
</dbReference>
<keyword evidence="1 5" id="KW-0678">Repressor</keyword>
<dbReference type="PANTHER" id="PTHR34824:SF1">
    <property type="entry name" value="HEAT-INDUCIBLE TRANSCRIPTION REPRESSOR HRCA"/>
    <property type="match status" value="1"/>
</dbReference>
<dbReference type="SUPFAM" id="SSF55781">
    <property type="entry name" value="GAF domain-like"/>
    <property type="match status" value="1"/>
</dbReference>
<keyword evidence="2 5" id="KW-0805">Transcription regulation</keyword>
<keyword evidence="4 5" id="KW-0804">Transcription</keyword>
<evidence type="ECO:0000256" key="1">
    <source>
        <dbReference type="ARBA" id="ARBA00022491"/>
    </source>
</evidence>
<dbReference type="Proteomes" id="UP000244792">
    <property type="component" value="Chromosome"/>
</dbReference>
<evidence type="ECO:0000256" key="4">
    <source>
        <dbReference type="ARBA" id="ARBA00023163"/>
    </source>
</evidence>
<protein>
    <recommendedName>
        <fullName evidence="5">Heat-inducible transcription repressor HrcA</fullName>
    </recommendedName>
</protein>
<dbReference type="RefSeq" id="WP_108309422.1">
    <property type="nucleotide sequence ID" value="NZ_CP020921.1"/>
</dbReference>
<evidence type="ECO:0000259" key="6">
    <source>
        <dbReference type="Pfam" id="PF01628"/>
    </source>
</evidence>
<evidence type="ECO:0000256" key="2">
    <source>
        <dbReference type="ARBA" id="ARBA00023015"/>
    </source>
</evidence>
<evidence type="ECO:0000313" key="8">
    <source>
        <dbReference type="Proteomes" id="UP000244792"/>
    </source>
</evidence>
<dbReference type="InterPro" id="IPR036390">
    <property type="entry name" value="WH_DNA-bd_sf"/>
</dbReference>
<dbReference type="Pfam" id="PF01628">
    <property type="entry name" value="HrcA"/>
    <property type="match status" value="1"/>
</dbReference>